<dbReference type="EMBL" id="UINC01034202">
    <property type="protein sequence ID" value="SVB24681.1"/>
    <property type="molecule type" value="Genomic_DNA"/>
</dbReference>
<organism evidence="2">
    <name type="scientific">marine metagenome</name>
    <dbReference type="NCBI Taxonomy" id="408172"/>
    <lineage>
        <taxon>unclassified sequences</taxon>
        <taxon>metagenomes</taxon>
        <taxon>ecological metagenomes</taxon>
    </lineage>
</organism>
<name>A0A382CG98_9ZZZZ</name>
<accession>A0A382CG98</accession>
<proteinExistence type="predicted"/>
<sequence length="39" mass="4940">MKERGSDRRDLVRRLQEKDSNPDNRKEEERRIKKERRDD</sequence>
<protein>
    <submittedName>
        <fullName evidence="2">Uncharacterized protein</fullName>
    </submittedName>
</protein>
<evidence type="ECO:0000313" key="2">
    <source>
        <dbReference type="EMBL" id="SVB24681.1"/>
    </source>
</evidence>
<gene>
    <name evidence="2" type="ORF">METZ01_LOCUS177535</name>
</gene>
<dbReference type="AlphaFoldDB" id="A0A382CG98"/>
<feature type="region of interest" description="Disordered" evidence="1">
    <location>
        <begin position="1"/>
        <end position="39"/>
    </location>
</feature>
<reference evidence="2" key="1">
    <citation type="submission" date="2018-05" db="EMBL/GenBank/DDBJ databases">
        <authorList>
            <person name="Lanie J.A."/>
            <person name="Ng W.-L."/>
            <person name="Kazmierczak K.M."/>
            <person name="Andrzejewski T.M."/>
            <person name="Davidsen T.M."/>
            <person name="Wayne K.J."/>
            <person name="Tettelin H."/>
            <person name="Glass J.I."/>
            <person name="Rusch D."/>
            <person name="Podicherti R."/>
            <person name="Tsui H.-C.T."/>
            <person name="Winkler M.E."/>
        </authorList>
    </citation>
    <scope>NUCLEOTIDE SEQUENCE</scope>
</reference>
<evidence type="ECO:0000256" key="1">
    <source>
        <dbReference type="SAM" id="MobiDB-lite"/>
    </source>
</evidence>